<dbReference type="InterPro" id="IPR029047">
    <property type="entry name" value="HSP70_peptide-bd_sf"/>
</dbReference>
<gene>
    <name evidence="5" type="ORF">SASPL_121342</name>
</gene>
<keyword evidence="2" id="KW-0067">ATP-binding</keyword>
<protein>
    <recommendedName>
        <fullName evidence="4">Replication protein A 70 kDa DNA-binding subunit B/D first OB fold domain-containing protein</fullName>
    </recommendedName>
</protein>
<dbReference type="GO" id="GO:0005634">
    <property type="term" value="C:nucleus"/>
    <property type="evidence" value="ECO:0007669"/>
    <property type="project" value="TreeGrafter"/>
</dbReference>
<evidence type="ECO:0000313" key="6">
    <source>
        <dbReference type="Proteomes" id="UP000298416"/>
    </source>
</evidence>
<evidence type="ECO:0000256" key="1">
    <source>
        <dbReference type="ARBA" id="ARBA00022741"/>
    </source>
</evidence>
<dbReference type="Gene3D" id="1.20.1270.10">
    <property type="match status" value="1"/>
</dbReference>
<dbReference type="PANTHER" id="PTHR45639">
    <property type="entry name" value="HSC70CB, ISOFORM G-RELATED"/>
    <property type="match status" value="1"/>
</dbReference>
<reference evidence="5" key="1">
    <citation type="submission" date="2018-01" db="EMBL/GenBank/DDBJ databases">
        <authorList>
            <person name="Mao J.F."/>
        </authorList>
    </citation>
    <scope>NUCLEOTIDE SEQUENCE</scope>
    <source>
        <strain evidence="5">Huo1</strain>
        <tissue evidence="5">Leaf</tissue>
    </source>
</reference>
<dbReference type="InterPro" id="IPR013126">
    <property type="entry name" value="Hsp_70_fam"/>
</dbReference>
<dbReference type="FunFam" id="1.20.1270.10:FF:000002">
    <property type="entry name" value="Heat shock 70 kDa protein 4"/>
    <property type="match status" value="1"/>
</dbReference>
<sequence>MTLEAVFHDRVGTRIQASFPGGSCQKIVAKLREGGIFCIRNFLVKPNNLKNKTTSHEFRLIMVAKTEMFEVTDPKFQYCQMRVSTHFNSSQVFINADISEVKQFRSGISGDPIFMSMVSLGEVGNMISNEFDDLQLKNLDDVLCLQRRAVIDAATKAGLHPLRLIHETDATALAYGFWKTDLSENELMNVAFVDAGQLCIAALKRSPSFEVREFQVNESFPFPISLTWKTPDGDTQNREGGDNLQTTAVFPKGSPIPSMKALTFYMSETFALDVQYADGSELQAPAKISRYTIGPFQSTNGQKAKLEVTVRLNLHGIVSVESATDSETGASAAENGMPESGDKPVQMETDVKGVDAPKKKVNKKTVPVSEVVFGALAAPDVQKVVKELEMALQDRFMKESKDKKNDVESYVYDMRNRVRKKLDDKYYYVVTDSEREQLITGLQEVEDWLYGDGKDETKCVYAAMLEELKKQGDAIEERYKEHTERGHGIGQMICQAVNCINNYTEAAMSTDTMFDHIDVAEKQKVLNECVEAEAWLREKVQDVNIKFEALDRYCTNSLK</sequence>
<feature type="region of interest" description="Disordered" evidence="3">
    <location>
        <begin position="323"/>
        <end position="346"/>
    </location>
</feature>
<proteinExistence type="predicted"/>
<accession>A0A8X8XX52</accession>
<dbReference type="Proteomes" id="UP000298416">
    <property type="component" value="Unassembled WGS sequence"/>
</dbReference>
<dbReference type="SUPFAM" id="SSF100934">
    <property type="entry name" value="Heat shock protein 70kD (HSP70), C-terminal subdomain"/>
    <property type="match status" value="1"/>
</dbReference>
<dbReference type="InterPro" id="IPR003871">
    <property type="entry name" value="RFA1B/D_OB_1st"/>
</dbReference>
<comment type="caution">
    <text evidence="5">The sequence shown here is derived from an EMBL/GenBank/DDBJ whole genome shotgun (WGS) entry which is preliminary data.</text>
</comment>
<organism evidence="5">
    <name type="scientific">Salvia splendens</name>
    <name type="common">Scarlet sage</name>
    <dbReference type="NCBI Taxonomy" id="180675"/>
    <lineage>
        <taxon>Eukaryota</taxon>
        <taxon>Viridiplantae</taxon>
        <taxon>Streptophyta</taxon>
        <taxon>Embryophyta</taxon>
        <taxon>Tracheophyta</taxon>
        <taxon>Spermatophyta</taxon>
        <taxon>Magnoliopsida</taxon>
        <taxon>eudicotyledons</taxon>
        <taxon>Gunneridae</taxon>
        <taxon>Pentapetalae</taxon>
        <taxon>asterids</taxon>
        <taxon>lamiids</taxon>
        <taxon>Lamiales</taxon>
        <taxon>Lamiaceae</taxon>
        <taxon>Nepetoideae</taxon>
        <taxon>Mentheae</taxon>
        <taxon>Salviinae</taxon>
        <taxon>Salvia</taxon>
        <taxon>Salvia subgen. Calosphace</taxon>
        <taxon>core Calosphace</taxon>
    </lineage>
</organism>
<evidence type="ECO:0000313" key="5">
    <source>
        <dbReference type="EMBL" id="KAG6419131.1"/>
    </source>
</evidence>
<dbReference type="InterPro" id="IPR012340">
    <property type="entry name" value="NA-bd_OB-fold"/>
</dbReference>
<dbReference type="GO" id="GO:0005524">
    <property type="term" value="F:ATP binding"/>
    <property type="evidence" value="ECO:0007669"/>
    <property type="project" value="UniProtKB-KW"/>
</dbReference>
<dbReference type="EMBL" id="PNBA02000007">
    <property type="protein sequence ID" value="KAG6419131.1"/>
    <property type="molecule type" value="Genomic_DNA"/>
</dbReference>
<evidence type="ECO:0000256" key="2">
    <source>
        <dbReference type="ARBA" id="ARBA00022840"/>
    </source>
</evidence>
<dbReference type="SUPFAM" id="SSF50249">
    <property type="entry name" value="Nucleic acid-binding proteins"/>
    <property type="match status" value="1"/>
</dbReference>
<dbReference type="InterPro" id="IPR029048">
    <property type="entry name" value="HSP70_C_sf"/>
</dbReference>
<dbReference type="Gene3D" id="2.60.34.10">
    <property type="entry name" value="Substrate Binding Domain Of DNAk, Chain A, domain 1"/>
    <property type="match status" value="1"/>
</dbReference>
<keyword evidence="1" id="KW-0547">Nucleotide-binding</keyword>
<feature type="domain" description="Replication protein A 70 kDa DNA-binding subunit B/D first OB fold" evidence="4">
    <location>
        <begin position="2"/>
        <end position="68"/>
    </location>
</feature>
<dbReference type="Pfam" id="PF02721">
    <property type="entry name" value="DUF223"/>
    <property type="match status" value="1"/>
</dbReference>
<reference evidence="5" key="2">
    <citation type="submission" date="2020-08" db="EMBL/GenBank/DDBJ databases">
        <title>Plant Genome Project.</title>
        <authorList>
            <person name="Zhang R.-G."/>
        </authorList>
    </citation>
    <scope>NUCLEOTIDE SEQUENCE</scope>
    <source>
        <strain evidence="5">Huo1</strain>
        <tissue evidence="5">Leaf</tissue>
    </source>
</reference>
<dbReference type="PANTHER" id="PTHR45639:SF4">
    <property type="entry name" value="HSC70CB, ISOFORM G"/>
    <property type="match status" value="1"/>
</dbReference>
<dbReference type="Pfam" id="PF00012">
    <property type="entry name" value="HSP70"/>
    <property type="match status" value="2"/>
</dbReference>
<dbReference type="AlphaFoldDB" id="A0A8X8XX52"/>
<dbReference type="InterPro" id="IPR043129">
    <property type="entry name" value="ATPase_NBD"/>
</dbReference>
<dbReference type="SUPFAM" id="SSF53067">
    <property type="entry name" value="Actin-like ATPase domain"/>
    <property type="match status" value="1"/>
</dbReference>
<dbReference type="Gene3D" id="2.40.50.140">
    <property type="entry name" value="Nucleic acid-binding proteins"/>
    <property type="match status" value="1"/>
</dbReference>
<name>A0A8X8XX52_SALSN</name>
<dbReference type="GO" id="GO:0140662">
    <property type="term" value="F:ATP-dependent protein folding chaperone"/>
    <property type="evidence" value="ECO:0007669"/>
    <property type="project" value="InterPro"/>
</dbReference>
<evidence type="ECO:0000256" key="3">
    <source>
        <dbReference type="SAM" id="MobiDB-lite"/>
    </source>
</evidence>
<dbReference type="GO" id="GO:0005829">
    <property type="term" value="C:cytosol"/>
    <property type="evidence" value="ECO:0007669"/>
    <property type="project" value="TreeGrafter"/>
</dbReference>
<dbReference type="SUPFAM" id="SSF100920">
    <property type="entry name" value="Heat shock protein 70kD (HSP70), peptide-binding domain"/>
    <property type="match status" value="1"/>
</dbReference>
<keyword evidence="6" id="KW-1185">Reference proteome</keyword>
<evidence type="ECO:0000259" key="4">
    <source>
        <dbReference type="Pfam" id="PF02721"/>
    </source>
</evidence>
<dbReference type="Gene3D" id="3.30.420.40">
    <property type="match status" value="2"/>
</dbReference>